<comment type="subcellular location">
    <subcellularLocation>
        <location evidence="1">Cell outer membrane</location>
    </subcellularLocation>
</comment>
<dbReference type="InterPro" id="IPR007543">
    <property type="entry name" value="LptD_C"/>
</dbReference>
<dbReference type="GO" id="GO:1990351">
    <property type="term" value="C:transporter complex"/>
    <property type="evidence" value="ECO:0007669"/>
    <property type="project" value="TreeGrafter"/>
</dbReference>
<keyword evidence="1" id="KW-0732">Signal</keyword>
<dbReference type="AlphaFoldDB" id="D9SID3"/>
<dbReference type="InterPro" id="IPR020889">
    <property type="entry name" value="LipoPS_assembly_LptD"/>
</dbReference>
<evidence type="ECO:0000313" key="3">
    <source>
        <dbReference type="EMBL" id="ADL54190.1"/>
    </source>
</evidence>
<dbReference type="GO" id="GO:0043165">
    <property type="term" value="P:Gram-negative-bacterium-type cell outer membrane assembly"/>
    <property type="evidence" value="ECO:0007669"/>
    <property type="project" value="UniProtKB-UniRule"/>
</dbReference>
<comment type="function">
    <text evidence="1">Together with LptE, is involved in the assembly of lipopolysaccharide (LPS) at the surface of the outer membrane.</text>
</comment>
<evidence type="ECO:0000256" key="1">
    <source>
        <dbReference type="HAMAP-Rule" id="MF_01411"/>
    </source>
</evidence>
<dbReference type="OrthoDB" id="9760225at2"/>
<keyword evidence="1" id="KW-0998">Cell outer membrane</keyword>
<feature type="domain" description="LptD C-terminal" evidence="2">
    <location>
        <begin position="278"/>
        <end position="682"/>
    </location>
</feature>
<name>D9SID3_GALCS</name>
<dbReference type="HAMAP" id="MF_01411">
    <property type="entry name" value="LPS_assembly_LptD"/>
    <property type="match status" value="1"/>
</dbReference>
<feature type="signal peptide" evidence="1">
    <location>
        <begin position="1"/>
        <end position="21"/>
    </location>
</feature>
<comment type="subunit">
    <text evidence="1">Component of the lipopolysaccharide transport and assembly complex. Interacts with LptE and LptA.</text>
</comment>
<protein>
    <recommendedName>
        <fullName evidence="1">LPS-assembly protein LptD</fullName>
    </recommendedName>
</protein>
<reference evidence="3 4" key="1">
    <citation type="submission" date="2010-08" db="EMBL/GenBank/DDBJ databases">
        <title>Complete sequence of Gallionella capsiferriformans ES-2.</title>
        <authorList>
            <consortium name="US DOE Joint Genome Institute"/>
            <person name="Lucas S."/>
            <person name="Copeland A."/>
            <person name="Lapidus A."/>
            <person name="Cheng J.-F."/>
            <person name="Bruce D."/>
            <person name="Goodwin L."/>
            <person name="Pitluck S."/>
            <person name="Chertkov O."/>
            <person name="Davenport K.W."/>
            <person name="Detter J.C."/>
            <person name="Han C."/>
            <person name="Tapia R."/>
            <person name="Land M."/>
            <person name="Hauser L."/>
            <person name="Chang Y.-J."/>
            <person name="Jeffries C."/>
            <person name="Kyrpides N."/>
            <person name="Ivanova N."/>
            <person name="Mikhailova N."/>
            <person name="Shelobolina E.S."/>
            <person name="Picardal F."/>
            <person name="Roden E."/>
            <person name="Emerson D."/>
            <person name="Woyke T."/>
        </authorList>
    </citation>
    <scope>NUCLEOTIDE SEQUENCE [LARGE SCALE GENOMIC DNA]</scope>
    <source>
        <strain evidence="3 4">ES-2</strain>
    </source>
</reference>
<evidence type="ECO:0000259" key="2">
    <source>
        <dbReference type="Pfam" id="PF04453"/>
    </source>
</evidence>
<dbReference type="HOGENOM" id="CLU_009039_0_0_4"/>
<dbReference type="eggNOG" id="COG1452">
    <property type="taxonomic scope" value="Bacteria"/>
</dbReference>
<comment type="caution">
    <text evidence="1">Lacks conserved residue(s) required for the propagation of feature annotation.</text>
</comment>
<dbReference type="GO" id="GO:0015920">
    <property type="term" value="P:lipopolysaccharide transport"/>
    <property type="evidence" value="ECO:0007669"/>
    <property type="project" value="InterPro"/>
</dbReference>
<dbReference type="PANTHER" id="PTHR30189:SF1">
    <property type="entry name" value="LPS-ASSEMBLY PROTEIN LPTD"/>
    <property type="match status" value="1"/>
</dbReference>
<keyword evidence="1" id="KW-0472">Membrane</keyword>
<evidence type="ECO:0000313" key="4">
    <source>
        <dbReference type="Proteomes" id="UP000001235"/>
    </source>
</evidence>
<accession>D9SID3</accession>
<comment type="similarity">
    <text evidence="1">Belongs to the LptD family.</text>
</comment>
<dbReference type="Pfam" id="PF04453">
    <property type="entry name" value="LptD"/>
    <property type="match status" value="1"/>
</dbReference>
<sequence precursor="true">MRFSLKPVLFTLLCVFAHSVAAEALRAPVAAESESEEPVFVEADNLTGDKKNQMEATGNAILLKSDQTIRADRLLYDQETADLDGTGSVVVEQRGSTMSGPHLELNLDTHAGFMEKPVFFLKENDGRGKGDMLHIQDQQHYTLDNGTYTTCPADREDWLMKMSSLEIDREAQVGVARHAWVEFKGVPILYSPWMDFPLNNRNKSGFLSPVIGSTTKGGAELTVPYYLSLAPNYDLTLSPRIMSKRGVMLGNQFRYLQPQYRGEVNLDVLPGDAITQTNRTRFGLKHDQALGGGFSGQINFNRVSDNAYYRDLSSEMSVTSKINLLQDASVSYGGGWWSSTARVQRYQTLQDPLAPVGEPYARLPQVNVNAAQKYAGANFALMGEYVSFTHTTAVNGQRMVVAPSVSVPLLRTPGYYVTPKFTLHSTSYAMGSNNTTLLPDASRVLPLFSLDSGAVFERDINLFGKGYLNTLEPRAYYVFVPYQNQDKLPVFDSAQAPFSFVQMFTENRFFGNDRIGDANQLTLAVVSRFLGQDDGAENLKLTVGERFSLSAPQVNLVAPTTTTNKSDILLAASGRLNAALSFDTELQYSPALARIQHYNVMARYRPEAGKVLNLGYRFVSDSLGALIPGAVTATGSMVINGVVYPTFGGVPYTTLGGNNYSVASAGLRQINVSGQWPLSGRWHAVGQWNYSYLDQRLLSGVAGLEYEQSCWMLRLVAHSFTVGTQQTSTGIFVQLELNELVKVGSDPLVLLKQSVPGYKKLNEKPASQPGAVLR</sequence>
<dbReference type="EMBL" id="CP002159">
    <property type="protein sequence ID" value="ADL54190.1"/>
    <property type="molecule type" value="Genomic_DNA"/>
</dbReference>
<keyword evidence="4" id="KW-1185">Reference proteome</keyword>
<dbReference type="InterPro" id="IPR050218">
    <property type="entry name" value="LptD"/>
</dbReference>
<gene>
    <name evidence="1" type="primary">lptD</name>
    <name evidence="3" type="ordered locus">Galf_0145</name>
</gene>
<dbReference type="PANTHER" id="PTHR30189">
    <property type="entry name" value="LPS-ASSEMBLY PROTEIN"/>
    <property type="match status" value="1"/>
</dbReference>
<organism evidence="3 4">
    <name type="scientific">Gallionella capsiferriformans (strain ES-2)</name>
    <name type="common">Gallionella ferruginea capsiferriformans (strain ES-2)</name>
    <dbReference type="NCBI Taxonomy" id="395494"/>
    <lineage>
        <taxon>Bacteria</taxon>
        <taxon>Pseudomonadati</taxon>
        <taxon>Pseudomonadota</taxon>
        <taxon>Betaproteobacteria</taxon>
        <taxon>Nitrosomonadales</taxon>
        <taxon>Gallionellaceae</taxon>
        <taxon>Gallionella</taxon>
    </lineage>
</organism>
<dbReference type="STRING" id="395494.Galf_0145"/>
<dbReference type="Proteomes" id="UP000001235">
    <property type="component" value="Chromosome"/>
</dbReference>
<feature type="chain" id="PRO_5009010248" description="LPS-assembly protein LptD" evidence="1">
    <location>
        <begin position="22"/>
        <end position="774"/>
    </location>
</feature>
<dbReference type="GO" id="GO:0009279">
    <property type="term" value="C:cell outer membrane"/>
    <property type="evidence" value="ECO:0007669"/>
    <property type="project" value="UniProtKB-SubCell"/>
</dbReference>
<proteinExistence type="inferred from homology"/>
<dbReference type="KEGG" id="gca:Galf_0145"/>